<evidence type="ECO:0000259" key="4">
    <source>
        <dbReference type="PROSITE" id="PS51755"/>
    </source>
</evidence>
<evidence type="ECO:0000256" key="3">
    <source>
        <dbReference type="PROSITE-ProRule" id="PRU01091"/>
    </source>
</evidence>
<dbReference type="InterPro" id="IPR036388">
    <property type="entry name" value="WH-like_DNA-bd_sf"/>
</dbReference>
<dbReference type="SUPFAM" id="SSF48452">
    <property type="entry name" value="TPR-like"/>
    <property type="match status" value="2"/>
</dbReference>
<dbReference type="OrthoDB" id="9812579at2"/>
<evidence type="ECO:0000313" key="5">
    <source>
        <dbReference type="EMBL" id="OLR89769.1"/>
    </source>
</evidence>
<dbReference type="InterPro" id="IPR041664">
    <property type="entry name" value="AAA_16"/>
</dbReference>
<comment type="similarity">
    <text evidence="1">Belongs to the AfsR/DnrI/RedD regulatory family.</text>
</comment>
<dbReference type="SMART" id="SM00862">
    <property type="entry name" value="Trans_reg_C"/>
    <property type="match status" value="1"/>
</dbReference>
<dbReference type="Pfam" id="PF25872">
    <property type="entry name" value="HTH_77"/>
    <property type="match status" value="1"/>
</dbReference>
<dbReference type="Pfam" id="PF00486">
    <property type="entry name" value="Trans_reg_C"/>
    <property type="match status" value="1"/>
</dbReference>
<evidence type="ECO:0000313" key="6">
    <source>
        <dbReference type="Proteomes" id="UP000186040"/>
    </source>
</evidence>
<dbReference type="Proteomes" id="UP000186040">
    <property type="component" value="Unassembled WGS sequence"/>
</dbReference>
<gene>
    <name evidence="5" type="ORF">BJP25_01700</name>
</gene>
<reference evidence="5 6" key="1">
    <citation type="submission" date="2016-10" db="EMBL/GenBank/DDBJ databases">
        <title>The Draft Genome Sequence of Actinokineospora bangkokensis 44EHWT reveals the biosynthetic pathway of antifungal compounds Thailandins with unusual extender unit butylmalonyl-CoA.</title>
        <authorList>
            <person name="Greule A."/>
            <person name="Intra B."/>
            <person name="Flemming S."/>
            <person name="Rommel M.G."/>
            <person name="Panbangred W."/>
            <person name="Bechthold A."/>
        </authorList>
    </citation>
    <scope>NUCLEOTIDE SEQUENCE [LARGE SCALE GENOMIC DNA]</scope>
    <source>
        <strain evidence="5 6">44EHW</strain>
    </source>
</reference>
<evidence type="ECO:0000256" key="1">
    <source>
        <dbReference type="ARBA" id="ARBA00005820"/>
    </source>
</evidence>
<feature type="DNA-binding region" description="OmpR/PhoB-type" evidence="3">
    <location>
        <begin position="1"/>
        <end position="93"/>
    </location>
</feature>
<name>A0A1Q9LCM9_9PSEU</name>
<dbReference type="GO" id="GO:0000160">
    <property type="term" value="P:phosphorelay signal transduction system"/>
    <property type="evidence" value="ECO:0007669"/>
    <property type="project" value="InterPro"/>
</dbReference>
<dbReference type="SUPFAM" id="SSF52540">
    <property type="entry name" value="P-loop containing nucleoside triphosphate hydrolases"/>
    <property type="match status" value="1"/>
</dbReference>
<keyword evidence="2 3" id="KW-0238">DNA-binding</keyword>
<dbReference type="Gene3D" id="1.25.40.10">
    <property type="entry name" value="Tetratricopeptide repeat domain"/>
    <property type="match status" value="2"/>
</dbReference>
<dbReference type="CDD" id="cd15831">
    <property type="entry name" value="BTAD"/>
    <property type="match status" value="1"/>
</dbReference>
<proteinExistence type="inferred from homology"/>
<keyword evidence="6" id="KW-1185">Reference proteome</keyword>
<dbReference type="RefSeq" id="WP_075977979.1">
    <property type="nucleotide sequence ID" value="NZ_MKQR01000028.1"/>
</dbReference>
<comment type="caution">
    <text evidence="5">The sequence shown here is derived from an EMBL/GenBank/DDBJ whole genome shotgun (WGS) entry which is preliminary data.</text>
</comment>
<dbReference type="GO" id="GO:0006355">
    <property type="term" value="P:regulation of DNA-templated transcription"/>
    <property type="evidence" value="ECO:0007669"/>
    <property type="project" value="InterPro"/>
</dbReference>
<dbReference type="PANTHER" id="PTHR47691:SF3">
    <property type="entry name" value="HTH-TYPE TRANSCRIPTIONAL REGULATOR RV0890C-RELATED"/>
    <property type="match status" value="1"/>
</dbReference>
<accession>A0A1Q9LCM9</accession>
<dbReference type="Gene3D" id="3.40.50.300">
    <property type="entry name" value="P-loop containing nucleotide triphosphate hydrolases"/>
    <property type="match status" value="1"/>
</dbReference>
<dbReference type="PANTHER" id="PTHR47691">
    <property type="entry name" value="REGULATOR-RELATED"/>
    <property type="match status" value="1"/>
</dbReference>
<feature type="domain" description="OmpR/PhoB-type" evidence="4">
    <location>
        <begin position="1"/>
        <end position="93"/>
    </location>
</feature>
<dbReference type="Pfam" id="PF13191">
    <property type="entry name" value="AAA_16"/>
    <property type="match status" value="1"/>
</dbReference>
<dbReference type="InterPro" id="IPR005158">
    <property type="entry name" value="BTAD"/>
</dbReference>
<dbReference type="InterPro" id="IPR011990">
    <property type="entry name" value="TPR-like_helical_dom_sf"/>
</dbReference>
<dbReference type="InterPro" id="IPR058852">
    <property type="entry name" value="HTH_77"/>
</dbReference>
<dbReference type="PRINTS" id="PR00364">
    <property type="entry name" value="DISEASERSIST"/>
</dbReference>
<dbReference type="Pfam" id="PF03704">
    <property type="entry name" value="BTAD"/>
    <property type="match status" value="1"/>
</dbReference>
<dbReference type="Gene3D" id="1.10.10.10">
    <property type="entry name" value="Winged helix-like DNA-binding domain superfamily/Winged helix DNA-binding domain"/>
    <property type="match status" value="1"/>
</dbReference>
<dbReference type="InterPro" id="IPR027417">
    <property type="entry name" value="P-loop_NTPase"/>
</dbReference>
<dbReference type="SMART" id="SM01043">
    <property type="entry name" value="BTAD"/>
    <property type="match status" value="1"/>
</dbReference>
<dbReference type="EMBL" id="MKQR01000028">
    <property type="protein sequence ID" value="OLR89769.1"/>
    <property type="molecule type" value="Genomic_DNA"/>
</dbReference>
<dbReference type="InterPro" id="IPR001867">
    <property type="entry name" value="OmpR/PhoB-type_DNA-bd"/>
</dbReference>
<organism evidence="5 6">
    <name type="scientific">Actinokineospora bangkokensis</name>
    <dbReference type="NCBI Taxonomy" id="1193682"/>
    <lineage>
        <taxon>Bacteria</taxon>
        <taxon>Bacillati</taxon>
        <taxon>Actinomycetota</taxon>
        <taxon>Actinomycetes</taxon>
        <taxon>Pseudonocardiales</taxon>
        <taxon>Pseudonocardiaceae</taxon>
        <taxon>Actinokineospora</taxon>
    </lineage>
</organism>
<dbReference type="InterPro" id="IPR016032">
    <property type="entry name" value="Sig_transdc_resp-reg_C-effctor"/>
</dbReference>
<dbReference type="SUPFAM" id="SSF46894">
    <property type="entry name" value="C-terminal effector domain of the bipartite response regulators"/>
    <property type="match status" value="1"/>
</dbReference>
<evidence type="ECO:0000256" key="2">
    <source>
        <dbReference type="ARBA" id="ARBA00023125"/>
    </source>
</evidence>
<sequence>MQVAILGPLRVTGAGGAEVEPGGTRLRVLLARLALDAGRVVAPAALIDALWGERPPVDATGALQSLVSRLRRALRPAAEGALESSATGYRLAVAPDDVDAHRFERLAAAGRRAAREGRPAEAVACLDEALGLWRGPALAGLGDAPFAHAAAARLAELRASAAEDRLAAVVDLGGHADAVAGLRELVAEHPLRERAAGVLVRALALSGRQAEALAEVDRVRRALAEELGVEPSAELRELHLSVLRGDLAPAAARAASPALTSFIGRQAELAEVRALLGSARLVTLVGPGGAGKTRLAREVAAAAGGPTWVAELAPVRDPVDVAGAVLSAVGARDAPLVDTPAGQAAARQAEPLDRAVESLSAQPGLLVLDNCEHLVEAAAELADAVLSRCPRLTVLATSREPLAITGEVVFGVGPLGLPDEQAGTEEVLAADAVRLFADRAAAASPGFAAAEHAAEVARICRGLDGLPLALELAAARLRSMTLRQVSDRLDDRFRLLTGGSRTSLPRHRTLRAVVEWSWDLLDKPERLLLARLSVFPAPAAETAVVVVAADDDLLPAADVVYVLASLVEKSLVQVATGRDGLVRHRVLETVRAYAAERLAEQGPAEVARTRAAFTRAVLEFLVVADPGLRGHDQLLWMRRMAAEQDSLLAATRTAAEDGDAESAGALALRAAWFWLVSGQHQEAMAMTRVVAPLADRMSPATRATLRAMRTFDDVGGLPDREAILATHAELRAAEAVLVYPMLAMLGPMLAAFGGFAEQAHADIAAVADHPDPWARAMAQLALAFLLENEGDMAGAETAAQAALARFREVGDRWGQAMAIGHIAERRSLAGDHAAAIAANERAMRLVADFGSPEDTPGMLARLGEQRGRAGDGAGAEADFRAALAMLVERPTNDLGVLVRCWLATLLRRLGRLDDAVAEHAAATAQFAGLGRRSPHLGALHAVCGADLAIARGDLPAAWDLLRAALGETSRGPDMPVVAGIAEVAAQARWAGGDAVGAAELLGTAAALRGGQDLGNPDLVLLRAELAAALDDAGAVLARAAAADRAEALPALHAAVAAHAGVH</sequence>
<dbReference type="PROSITE" id="PS51755">
    <property type="entry name" value="OMPR_PHOB"/>
    <property type="match status" value="1"/>
</dbReference>
<dbReference type="GO" id="GO:0003677">
    <property type="term" value="F:DNA binding"/>
    <property type="evidence" value="ECO:0007669"/>
    <property type="project" value="UniProtKB-UniRule"/>
</dbReference>
<dbReference type="AlphaFoldDB" id="A0A1Q9LCM9"/>
<protein>
    <recommendedName>
        <fullName evidence="4">OmpR/PhoB-type domain-containing protein</fullName>
    </recommendedName>
</protein>
<dbReference type="STRING" id="1193682.BJP25_01700"/>